<evidence type="ECO:0000313" key="2">
    <source>
        <dbReference type="Proteomes" id="UP000533476"/>
    </source>
</evidence>
<comment type="caution">
    <text evidence="1">The sequence shown here is derived from an EMBL/GenBank/DDBJ whole genome shotgun (WGS) entry which is preliminary data.</text>
</comment>
<reference evidence="1 2" key="1">
    <citation type="submission" date="2020-04" db="EMBL/GenBank/DDBJ databases">
        <authorList>
            <person name="Zhang R."/>
            <person name="Schippers A."/>
        </authorList>
    </citation>
    <scope>NUCLEOTIDE SEQUENCE [LARGE SCALE GENOMIC DNA]</scope>
    <source>
        <strain evidence="1 2">DSM 109850</strain>
    </source>
</reference>
<dbReference type="AlphaFoldDB" id="A0A7Y0L6K8"/>
<keyword evidence="2" id="KW-1185">Reference proteome</keyword>
<sequence length="277" mass="31687">MDEKIIHRVYLTRGHAGQADSLSVTELWQENHEAPEVFRGILTRLVNDHIYDDSDDPDTYCFYTTSDSAKIKEEVEAWYAQPDIEHNAETDSWLPMIDDQSMQSSLTQLLEALVTQEERAGDEAIGSLGPELQDAIREGPESFGMQVLMPWAQLVGASVRSAYPGIDGDKRRRLVFLYQHADFVEGHLEHLFERFEGLFACADKTRWVLQCYQDWLVTGVQASWPPEDRKYWHPKTESLEFWLGVCSHLERLYYGYPDAFLVDLSVLVEGCAPIGGH</sequence>
<proteinExistence type="predicted"/>
<dbReference type="EMBL" id="JABBVZ010000095">
    <property type="protein sequence ID" value="NMP24254.1"/>
    <property type="molecule type" value="Genomic_DNA"/>
</dbReference>
<gene>
    <name evidence="1" type="ORF">HIJ39_18135</name>
</gene>
<dbReference type="RefSeq" id="WP_169102203.1">
    <property type="nucleotide sequence ID" value="NZ_JABBVZ010000095.1"/>
</dbReference>
<dbReference type="Proteomes" id="UP000533476">
    <property type="component" value="Unassembled WGS sequence"/>
</dbReference>
<accession>A0A7Y0L6K8</accession>
<name>A0A7Y0L6K8_9FIRM</name>
<evidence type="ECO:0000313" key="1">
    <source>
        <dbReference type="EMBL" id="NMP24254.1"/>
    </source>
</evidence>
<organism evidence="1 2">
    <name type="scientific">Sulfobacillus harzensis</name>
    <dbReference type="NCBI Taxonomy" id="2729629"/>
    <lineage>
        <taxon>Bacteria</taxon>
        <taxon>Bacillati</taxon>
        <taxon>Bacillota</taxon>
        <taxon>Clostridia</taxon>
        <taxon>Eubacteriales</taxon>
        <taxon>Clostridiales Family XVII. Incertae Sedis</taxon>
        <taxon>Sulfobacillus</taxon>
    </lineage>
</organism>
<protein>
    <submittedName>
        <fullName evidence="1">Uncharacterized protein</fullName>
    </submittedName>
</protein>